<dbReference type="SUPFAM" id="SSF56322">
    <property type="entry name" value="ADC synthase"/>
    <property type="match status" value="1"/>
</dbReference>
<dbReference type="Proteomes" id="UP000290037">
    <property type="component" value="Unassembled WGS sequence"/>
</dbReference>
<dbReference type="EMBL" id="QOVN01000004">
    <property type="protein sequence ID" value="RXG28847.1"/>
    <property type="molecule type" value="Genomic_DNA"/>
</dbReference>
<dbReference type="EMBL" id="FQXT01000001">
    <property type="protein sequence ID" value="SHH42347.1"/>
    <property type="molecule type" value="Genomic_DNA"/>
</dbReference>
<sequence>MSQEELASQLENHFKKQLPFVIYSKPGAAALQVIFQEDKKLHTTSTYEEEGFVFAPFDSNQPGILIKGKPTEIIVSSAAVEFNSVEKTIETKDADQHIALVEKAIETITDSDLKKVVLSRKQNISIEASSPIPLFFRLNQKYPTAFTYLWHHPEVGTWLGATPETLLALKGQRLETMALAGTQSYSGSTDVDWGLKEQEEQQMVTEEITSKLAGFDFKAFRVHDRETYRAGGLLHLRTKITGNLAPTENPLKALLNALHPTPAVCGLPRDLAKSFINEQESYDRAFYTGFLGEINQLQDHSKRRTRRNVENLAYKTVKKTSELYVNLRCMQFKPQMASLYVGGGITAGSDAKQEWQETVNKAQTIASIL</sequence>
<dbReference type="Gene3D" id="3.60.120.10">
    <property type="entry name" value="Anthranilate synthase"/>
    <property type="match status" value="1"/>
</dbReference>
<reference evidence="3" key="1">
    <citation type="submission" date="2016-11" db="EMBL/GenBank/DDBJ databases">
        <authorList>
            <person name="Jaros S."/>
            <person name="Januszkiewicz K."/>
            <person name="Wedrychowicz H."/>
        </authorList>
    </citation>
    <scope>NUCLEOTIDE SEQUENCE [LARGE SCALE GENOMIC DNA]</scope>
    <source>
        <strain evidence="3">DSM 19859</strain>
    </source>
</reference>
<dbReference type="PANTHER" id="PTHR42839:SF2">
    <property type="entry name" value="ISOCHORISMATE SYNTHASE ENTC"/>
    <property type="match status" value="1"/>
</dbReference>
<dbReference type="Proteomes" id="UP000184240">
    <property type="component" value="Unassembled WGS sequence"/>
</dbReference>
<organism evidence="3 4">
    <name type="scientific">Leeuwenhoekiella palythoae</name>
    <dbReference type="NCBI Taxonomy" id="573501"/>
    <lineage>
        <taxon>Bacteria</taxon>
        <taxon>Pseudomonadati</taxon>
        <taxon>Bacteroidota</taxon>
        <taxon>Flavobacteriia</taxon>
        <taxon>Flavobacteriales</taxon>
        <taxon>Flavobacteriaceae</taxon>
        <taxon>Leeuwenhoekiella</taxon>
    </lineage>
</organism>
<keyword evidence="5" id="KW-1185">Reference proteome</keyword>
<dbReference type="Pfam" id="PF00425">
    <property type="entry name" value="Chorismate_bind"/>
    <property type="match status" value="2"/>
</dbReference>
<dbReference type="InterPro" id="IPR005801">
    <property type="entry name" value="ADC_synthase"/>
</dbReference>
<gene>
    <name evidence="2" type="ORF">DSM01_2308</name>
    <name evidence="3" type="ORF">SAMN04487999_0167</name>
</gene>
<evidence type="ECO:0000259" key="1">
    <source>
        <dbReference type="Pfam" id="PF00425"/>
    </source>
</evidence>
<dbReference type="STRING" id="573501.SAMN04487999_0167"/>
<feature type="domain" description="Chorismate-utilising enzyme C-terminal" evidence="1">
    <location>
        <begin position="317"/>
        <end position="361"/>
    </location>
</feature>
<dbReference type="RefSeq" id="WP_072979351.1">
    <property type="nucleotide sequence ID" value="NZ_FQXT01000001.1"/>
</dbReference>
<reference evidence="2 5" key="3">
    <citation type="submission" date="2018-07" db="EMBL/GenBank/DDBJ databases">
        <title>Leeuwenhoekiella genomics.</title>
        <authorList>
            <person name="Tahon G."/>
            <person name="Willems A."/>
        </authorList>
    </citation>
    <scope>NUCLEOTIDE SEQUENCE [LARGE SCALE GENOMIC DNA]</scope>
    <source>
        <strain evidence="2 5">LMG 24856</strain>
    </source>
</reference>
<evidence type="ECO:0000313" key="5">
    <source>
        <dbReference type="Proteomes" id="UP000290037"/>
    </source>
</evidence>
<evidence type="ECO:0000313" key="2">
    <source>
        <dbReference type="EMBL" id="RXG28847.1"/>
    </source>
</evidence>
<reference evidence="4" key="2">
    <citation type="submission" date="2016-11" db="EMBL/GenBank/DDBJ databases">
        <authorList>
            <person name="Varghese N."/>
            <person name="Submissions S."/>
        </authorList>
    </citation>
    <scope>NUCLEOTIDE SEQUENCE [LARGE SCALE GENOMIC DNA]</scope>
    <source>
        <strain evidence="4">DSM 19859</strain>
    </source>
</reference>
<proteinExistence type="predicted"/>
<dbReference type="AlphaFoldDB" id="A0A1M5SV36"/>
<dbReference type="OrthoDB" id="9806579at2"/>
<name>A0A1M5SV36_9FLAO</name>
<protein>
    <submittedName>
        <fullName evidence="3">Isochorismate synthase</fullName>
    </submittedName>
</protein>
<dbReference type="PANTHER" id="PTHR42839">
    <property type="entry name" value="ISOCHORISMATE SYNTHASE ENTC"/>
    <property type="match status" value="1"/>
</dbReference>
<dbReference type="InterPro" id="IPR015890">
    <property type="entry name" value="Chorismate_C"/>
</dbReference>
<evidence type="ECO:0000313" key="3">
    <source>
        <dbReference type="EMBL" id="SHH42347.1"/>
    </source>
</evidence>
<feature type="domain" description="Chorismate-utilising enzyme C-terminal" evidence="1">
    <location>
        <begin position="95"/>
        <end position="297"/>
    </location>
</feature>
<evidence type="ECO:0000313" key="4">
    <source>
        <dbReference type="Proteomes" id="UP000184240"/>
    </source>
</evidence>
<accession>A0A1M5SV36</accession>